<dbReference type="SMART" id="SM00225">
    <property type="entry name" value="BTB"/>
    <property type="match status" value="1"/>
</dbReference>
<dbReference type="CDD" id="cd18186">
    <property type="entry name" value="BTB_POZ_ZBTB_KLHL-like"/>
    <property type="match status" value="1"/>
</dbReference>
<dbReference type="PANTHER" id="PTHR45774">
    <property type="entry name" value="BTB/POZ DOMAIN-CONTAINING"/>
    <property type="match status" value="1"/>
</dbReference>
<sequence>MSEFWASLSRDLGNALEDSDDYNVLINAGDESYKESFKAHSVVLRARSPYFRTALSDEWAKKEGNIMIFNKPNISPSIFSLLLIFIYTGNISLDQLKGEDLLKLLMACDELFLYELLDHVQEYLLKNKIEWLQQNFALVHRTVFQFDLAKGLQEFCLVTICEEPQLIFKAKDFTSLEEETLASLLNRSDLEMEEVVIWDHLLEWGIAQNSNLTIDINNWSTEDFLTLRDTLENLIPFIRFFVMTSPEFYNKVRIFKKILPINLYEDLKRFHYQTGLQLKTEYIQTSRHKGFRSSIIEQQHANLITSWIDGGENIILAASSYAAGELQYDFKLLLRGSRDGFSASTFHDRCENQGPTVVLLKVNDSKHVIGGYNPLSWDSTNTWRYTRDSFIFQFNLDYKKKLLAKLGRVLPSFASYAINDSKLNGPCFGDGDLWMTDQFNTLGSCSCNKESYEQSVGDMFHRESWDSWNGKNGTFAVEDYEVFQVIKRKRNE</sequence>
<dbReference type="Pfam" id="PF07534">
    <property type="entry name" value="TLD"/>
    <property type="match status" value="1"/>
</dbReference>
<evidence type="ECO:0000313" key="4">
    <source>
        <dbReference type="Proteomes" id="UP000266861"/>
    </source>
</evidence>
<dbReference type="OrthoDB" id="6359816at2759"/>
<keyword evidence="4" id="KW-1185">Reference proteome</keyword>
<dbReference type="SMART" id="SM00584">
    <property type="entry name" value="TLDc"/>
    <property type="match status" value="1"/>
</dbReference>
<reference evidence="3 4" key="1">
    <citation type="submission" date="2018-08" db="EMBL/GenBank/DDBJ databases">
        <title>Genome and evolution of the arbuscular mycorrhizal fungus Diversispora epigaea (formerly Glomus versiforme) and its bacterial endosymbionts.</title>
        <authorList>
            <person name="Sun X."/>
            <person name="Fei Z."/>
            <person name="Harrison M."/>
        </authorList>
    </citation>
    <scope>NUCLEOTIDE SEQUENCE [LARGE SCALE GENOMIC DNA]</scope>
    <source>
        <strain evidence="3 4">IT104</strain>
    </source>
</reference>
<protein>
    <recommendedName>
        <fullName evidence="5">BTB domain-containing protein</fullName>
    </recommendedName>
</protein>
<organism evidence="3 4">
    <name type="scientific">Diversispora epigaea</name>
    <dbReference type="NCBI Taxonomy" id="1348612"/>
    <lineage>
        <taxon>Eukaryota</taxon>
        <taxon>Fungi</taxon>
        <taxon>Fungi incertae sedis</taxon>
        <taxon>Mucoromycota</taxon>
        <taxon>Glomeromycotina</taxon>
        <taxon>Glomeromycetes</taxon>
        <taxon>Diversisporales</taxon>
        <taxon>Diversisporaceae</taxon>
        <taxon>Diversispora</taxon>
    </lineage>
</organism>
<evidence type="ECO:0000259" key="1">
    <source>
        <dbReference type="PROSITE" id="PS50097"/>
    </source>
</evidence>
<feature type="domain" description="TLDc" evidence="2">
    <location>
        <begin position="294"/>
        <end position="486"/>
    </location>
</feature>
<dbReference type="Proteomes" id="UP000266861">
    <property type="component" value="Unassembled WGS sequence"/>
</dbReference>
<dbReference type="InterPro" id="IPR006571">
    <property type="entry name" value="TLDc_dom"/>
</dbReference>
<dbReference type="AlphaFoldDB" id="A0A397IM22"/>
<dbReference type="PROSITE" id="PS51886">
    <property type="entry name" value="TLDC"/>
    <property type="match status" value="1"/>
</dbReference>
<dbReference type="SUPFAM" id="SSF54695">
    <property type="entry name" value="POZ domain"/>
    <property type="match status" value="1"/>
</dbReference>
<dbReference type="EMBL" id="PQFF01000210">
    <property type="protein sequence ID" value="RHZ74053.1"/>
    <property type="molecule type" value="Genomic_DNA"/>
</dbReference>
<comment type="caution">
    <text evidence="3">The sequence shown here is derived from an EMBL/GenBank/DDBJ whole genome shotgun (WGS) entry which is preliminary data.</text>
</comment>
<evidence type="ECO:0000313" key="3">
    <source>
        <dbReference type="EMBL" id="RHZ74053.1"/>
    </source>
</evidence>
<dbReference type="PANTHER" id="PTHR45774:SF3">
    <property type="entry name" value="BTB (POZ) DOMAIN-CONTAINING 2B-RELATED"/>
    <property type="match status" value="1"/>
</dbReference>
<dbReference type="Pfam" id="PF00651">
    <property type="entry name" value="BTB"/>
    <property type="match status" value="1"/>
</dbReference>
<evidence type="ECO:0000259" key="2">
    <source>
        <dbReference type="PROSITE" id="PS51886"/>
    </source>
</evidence>
<evidence type="ECO:0008006" key="5">
    <source>
        <dbReference type="Google" id="ProtNLM"/>
    </source>
</evidence>
<dbReference type="Gene3D" id="3.30.710.10">
    <property type="entry name" value="Potassium Channel Kv1.1, Chain A"/>
    <property type="match status" value="1"/>
</dbReference>
<name>A0A397IM22_9GLOM</name>
<gene>
    <name evidence="3" type="ORF">Glove_227g152</name>
</gene>
<dbReference type="InterPro" id="IPR011333">
    <property type="entry name" value="SKP1/BTB/POZ_sf"/>
</dbReference>
<accession>A0A397IM22</accession>
<proteinExistence type="predicted"/>
<dbReference type="PROSITE" id="PS50097">
    <property type="entry name" value="BTB"/>
    <property type="match status" value="1"/>
</dbReference>
<dbReference type="InterPro" id="IPR000210">
    <property type="entry name" value="BTB/POZ_dom"/>
</dbReference>
<feature type="domain" description="BTB" evidence="1">
    <location>
        <begin position="22"/>
        <end position="95"/>
    </location>
</feature>